<proteinExistence type="predicted"/>
<feature type="compositionally biased region" description="Basic and acidic residues" evidence="1">
    <location>
        <begin position="423"/>
        <end position="463"/>
    </location>
</feature>
<accession>A0A1R1QUG0</accession>
<dbReference type="Pfam" id="PF02120">
    <property type="entry name" value="Flg_hook"/>
    <property type="match status" value="1"/>
</dbReference>
<keyword evidence="3" id="KW-0966">Cell projection</keyword>
<comment type="caution">
    <text evidence="3">The sequence shown here is derived from an EMBL/GenBank/DDBJ whole genome shotgun (WGS) entry which is preliminary data.</text>
</comment>
<sequence>MRLLDTISFDALPPAENASAKTTSRTFAGSLFQNVLQQENGMLSVSEKGGEDSSESQLEQLLKELENFLSGKNGAELDEDWLSAFQSLDDVSASQEELALAEQLLHKLRALLGDAVEMQPSEETETFNEEASLGEEPETKEPKLPDSNALSQIQQLLSLMIHENQPSQKASQIAELFEKAPAFLAALQTKAGSEGLAEELKRQFFTKDPSQSQLLAMSTAELKSLKSVMEQMMNDSSETGQKEWKLAESELKAMLMNKKTDIPIFDKPLSFILKNRDIQENGKPVLHEQPIQSNGLMNQHRTGTALLQGLQTGTADEASAQPKSFPEQILSSWKQMKFTPFGRSTGSFTIRLNPENLGFITIKLVKQHGMFSSKIIASTESAKELLEHNLTHLKQALPNMAVQIDRFGVPVQNGDQTLGQSSDDQKNHQQQKQDQEKDQENDDFREFLDELIETRVQDSEEEI</sequence>
<reference evidence="3 4" key="1">
    <citation type="submission" date="2017-01" db="EMBL/GenBank/DDBJ databases">
        <title>Bacillus phylogenomics.</title>
        <authorList>
            <person name="Dunlap C."/>
        </authorList>
    </citation>
    <scope>NUCLEOTIDE SEQUENCE [LARGE SCALE GENOMIC DNA]</scope>
    <source>
        <strain evidence="3 4">NRRL B-41282</strain>
    </source>
</reference>
<gene>
    <name evidence="3" type="ORF">BW143_04400</name>
</gene>
<feature type="region of interest" description="Disordered" evidence="1">
    <location>
        <begin position="411"/>
        <end position="463"/>
    </location>
</feature>
<keyword evidence="3" id="KW-0282">Flagellum</keyword>
<dbReference type="RefSeq" id="WP_076760520.1">
    <property type="nucleotide sequence ID" value="NZ_JARMMK010000007.1"/>
</dbReference>
<evidence type="ECO:0000256" key="1">
    <source>
        <dbReference type="SAM" id="MobiDB-lite"/>
    </source>
</evidence>
<keyword evidence="4" id="KW-1185">Reference proteome</keyword>
<feature type="compositionally biased region" description="Acidic residues" evidence="1">
    <location>
        <begin position="120"/>
        <end position="136"/>
    </location>
</feature>
<dbReference type="Gene3D" id="3.30.750.140">
    <property type="match status" value="1"/>
</dbReference>
<organism evidence="3 4">
    <name type="scientific">Bacillus swezeyi</name>
    <dbReference type="NCBI Taxonomy" id="1925020"/>
    <lineage>
        <taxon>Bacteria</taxon>
        <taxon>Bacillati</taxon>
        <taxon>Bacillota</taxon>
        <taxon>Bacilli</taxon>
        <taxon>Bacillales</taxon>
        <taxon>Bacillaceae</taxon>
        <taxon>Bacillus</taxon>
    </lineage>
</organism>
<protein>
    <submittedName>
        <fullName evidence="3">Flagellar hook-length control protein</fullName>
    </submittedName>
</protein>
<dbReference type="OrthoDB" id="2990946at2"/>
<keyword evidence="3" id="KW-0969">Cilium</keyword>
<feature type="domain" description="Flagellar hook-length control protein-like C-terminal" evidence="2">
    <location>
        <begin position="342"/>
        <end position="416"/>
    </location>
</feature>
<dbReference type="AlphaFoldDB" id="A0A1R1QUG0"/>
<dbReference type="InterPro" id="IPR038610">
    <property type="entry name" value="FliK-like_C_sf"/>
</dbReference>
<evidence type="ECO:0000313" key="3">
    <source>
        <dbReference type="EMBL" id="OMI08293.1"/>
    </source>
</evidence>
<dbReference type="InterPro" id="IPR021136">
    <property type="entry name" value="Flagellar_hook_control-like_C"/>
</dbReference>
<evidence type="ECO:0000259" key="2">
    <source>
        <dbReference type="Pfam" id="PF02120"/>
    </source>
</evidence>
<feature type="region of interest" description="Disordered" evidence="1">
    <location>
        <begin position="118"/>
        <end position="146"/>
    </location>
</feature>
<accession>A0A1R1RZA4</accession>
<dbReference type="CDD" id="cd17470">
    <property type="entry name" value="T3SS_Flik_C"/>
    <property type="match status" value="1"/>
</dbReference>
<evidence type="ECO:0000313" key="4">
    <source>
        <dbReference type="Proteomes" id="UP000187367"/>
    </source>
</evidence>
<dbReference type="EMBL" id="MTJL01000007">
    <property type="protein sequence ID" value="OMI08293.1"/>
    <property type="molecule type" value="Genomic_DNA"/>
</dbReference>
<dbReference type="Proteomes" id="UP000187367">
    <property type="component" value="Unassembled WGS sequence"/>
</dbReference>
<name>A0A1R1QUG0_9BACI</name>